<feature type="region of interest" description="Disordered" evidence="1">
    <location>
        <begin position="1"/>
        <end position="68"/>
    </location>
</feature>
<keyword evidence="3" id="KW-1185">Reference proteome</keyword>
<protein>
    <submittedName>
        <fullName evidence="2">Uncharacterized protein</fullName>
    </submittedName>
</protein>
<organism evidence="2 3">
    <name type="scientific">Tanacetum coccineum</name>
    <dbReference type="NCBI Taxonomy" id="301880"/>
    <lineage>
        <taxon>Eukaryota</taxon>
        <taxon>Viridiplantae</taxon>
        <taxon>Streptophyta</taxon>
        <taxon>Embryophyta</taxon>
        <taxon>Tracheophyta</taxon>
        <taxon>Spermatophyta</taxon>
        <taxon>Magnoliopsida</taxon>
        <taxon>eudicotyledons</taxon>
        <taxon>Gunneridae</taxon>
        <taxon>Pentapetalae</taxon>
        <taxon>asterids</taxon>
        <taxon>campanulids</taxon>
        <taxon>Asterales</taxon>
        <taxon>Asteraceae</taxon>
        <taxon>Asteroideae</taxon>
        <taxon>Anthemideae</taxon>
        <taxon>Anthemidinae</taxon>
        <taxon>Tanacetum</taxon>
    </lineage>
</organism>
<comment type="caution">
    <text evidence="2">The sequence shown here is derived from an EMBL/GenBank/DDBJ whole genome shotgun (WGS) entry which is preliminary data.</text>
</comment>
<sequence>MELHNRACFWPKTREVEEDDEANEAAGEEGGNEGAGGFVDMYRNMSQGDWQVSPGRMDGPAGRTLGAA</sequence>
<reference evidence="2" key="1">
    <citation type="journal article" date="2022" name="Int. J. Mol. Sci.">
        <title>Draft Genome of Tanacetum Coccineum: Genomic Comparison of Closely Related Tanacetum-Family Plants.</title>
        <authorList>
            <person name="Yamashiro T."/>
            <person name="Shiraishi A."/>
            <person name="Nakayama K."/>
            <person name="Satake H."/>
        </authorList>
    </citation>
    <scope>NUCLEOTIDE SEQUENCE</scope>
</reference>
<evidence type="ECO:0000313" key="3">
    <source>
        <dbReference type="Proteomes" id="UP001151760"/>
    </source>
</evidence>
<reference evidence="2" key="2">
    <citation type="submission" date="2022-01" db="EMBL/GenBank/DDBJ databases">
        <authorList>
            <person name="Yamashiro T."/>
            <person name="Shiraishi A."/>
            <person name="Satake H."/>
            <person name="Nakayama K."/>
        </authorList>
    </citation>
    <scope>NUCLEOTIDE SEQUENCE</scope>
</reference>
<name>A0ABQ5BI73_9ASTR</name>
<dbReference type="Proteomes" id="UP001151760">
    <property type="component" value="Unassembled WGS sequence"/>
</dbReference>
<feature type="compositionally biased region" description="Acidic residues" evidence="1">
    <location>
        <begin position="16"/>
        <end position="31"/>
    </location>
</feature>
<dbReference type="EMBL" id="BQNB010013159">
    <property type="protein sequence ID" value="GJT12579.1"/>
    <property type="molecule type" value="Genomic_DNA"/>
</dbReference>
<gene>
    <name evidence="2" type="ORF">Tco_0859621</name>
</gene>
<evidence type="ECO:0000313" key="2">
    <source>
        <dbReference type="EMBL" id="GJT12579.1"/>
    </source>
</evidence>
<accession>A0ABQ5BI73</accession>
<evidence type="ECO:0000256" key="1">
    <source>
        <dbReference type="SAM" id="MobiDB-lite"/>
    </source>
</evidence>
<proteinExistence type="predicted"/>